<feature type="region of interest" description="Disordered" evidence="2">
    <location>
        <begin position="118"/>
        <end position="152"/>
    </location>
</feature>
<feature type="compositionally biased region" description="Polar residues" evidence="2">
    <location>
        <begin position="261"/>
        <end position="281"/>
    </location>
</feature>
<dbReference type="SMART" id="SM00367">
    <property type="entry name" value="LRR_CC"/>
    <property type="match status" value="5"/>
</dbReference>
<dbReference type="EMBL" id="CALNXI010002259">
    <property type="protein sequence ID" value="CAH3185471.1"/>
    <property type="molecule type" value="Genomic_DNA"/>
</dbReference>
<dbReference type="InterPro" id="IPR032675">
    <property type="entry name" value="LRR_dom_sf"/>
</dbReference>
<feature type="coiled-coil region" evidence="1">
    <location>
        <begin position="81"/>
        <end position="115"/>
    </location>
</feature>
<evidence type="ECO:0000256" key="2">
    <source>
        <dbReference type="SAM" id="MobiDB-lite"/>
    </source>
</evidence>
<organism evidence="4 5">
    <name type="scientific">Porites evermanni</name>
    <dbReference type="NCBI Taxonomy" id="104178"/>
    <lineage>
        <taxon>Eukaryota</taxon>
        <taxon>Metazoa</taxon>
        <taxon>Cnidaria</taxon>
        <taxon>Anthozoa</taxon>
        <taxon>Hexacorallia</taxon>
        <taxon>Scleractinia</taxon>
        <taxon>Fungiina</taxon>
        <taxon>Poritidae</taxon>
        <taxon>Porites</taxon>
    </lineage>
</organism>
<comment type="caution">
    <text evidence="4">The sequence shown here is derived from an EMBL/GenBank/DDBJ whole genome shotgun (WGS) entry which is preliminary data.</text>
</comment>
<keyword evidence="1" id="KW-0175">Coiled coil</keyword>
<feature type="domain" description="UBX" evidence="3">
    <location>
        <begin position="156"/>
        <end position="234"/>
    </location>
</feature>
<keyword evidence="5" id="KW-1185">Reference proteome</keyword>
<dbReference type="PROSITE" id="PS50033">
    <property type="entry name" value="UBX"/>
    <property type="match status" value="1"/>
</dbReference>
<evidence type="ECO:0000259" key="3">
    <source>
        <dbReference type="PROSITE" id="PS50033"/>
    </source>
</evidence>
<dbReference type="Gene3D" id="3.80.10.10">
    <property type="entry name" value="Ribonuclease Inhibitor"/>
    <property type="match status" value="4"/>
</dbReference>
<dbReference type="InterPro" id="IPR029071">
    <property type="entry name" value="Ubiquitin-like_domsf"/>
</dbReference>
<evidence type="ECO:0000313" key="5">
    <source>
        <dbReference type="Proteomes" id="UP001159427"/>
    </source>
</evidence>
<protein>
    <recommendedName>
        <fullName evidence="3">UBX domain-containing protein</fullName>
    </recommendedName>
</protein>
<reference evidence="4 5" key="1">
    <citation type="submission" date="2022-05" db="EMBL/GenBank/DDBJ databases">
        <authorList>
            <consortium name="Genoscope - CEA"/>
            <person name="William W."/>
        </authorList>
    </citation>
    <scope>NUCLEOTIDE SEQUENCE [LARGE SCALE GENOMIC DNA]</scope>
</reference>
<dbReference type="Pfam" id="PF13855">
    <property type="entry name" value="LRR_8"/>
    <property type="match status" value="1"/>
</dbReference>
<dbReference type="Proteomes" id="UP001159427">
    <property type="component" value="Unassembled WGS sequence"/>
</dbReference>
<dbReference type="InterPro" id="IPR001611">
    <property type="entry name" value="Leu-rich_rpt"/>
</dbReference>
<feature type="compositionally biased region" description="Polar residues" evidence="2">
    <location>
        <begin position="137"/>
        <end position="150"/>
    </location>
</feature>
<feature type="compositionally biased region" description="Acidic residues" evidence="2">
    <location>
        <begin position="286"/>
        <end position="298"/>
    </location>
</feature>
<dbReference type="SUPFAM" id="SSF54236">
    <property type="entry name" value="Ubiquitin-like"/>
    <property type="match status" value="1"/>
</dbReference>
<dbReference type="Pfam" id="PF13516">
    <property type="entry name" value="LRR_6"/>
    <property type="match status" value="1"/>
</dbReference>
<proteinExistence type="predicted"/>
<sequence length="848" mass="94001">MGFEWEDCQSAIEAGNNTLESAVEWANSKTQHVNSQSANVLLLPNPKNITCIPSQEPSTSAGGSVQLPIHLSSRYTVSEEHQKAKQQFMEKERENARMEAKRRKLMEKRARQEILQQIAEDKVNRHERRLTKPGTHPATSQPAISASSGTPKECLKDRKQCLLQIRGPTGLLRRETFSPDAKLEEVMLFIRSQYHLTSDIYDLLQPFPHRIFTAADMLSTLADLGLSPSGSLVVKKKDCDQASTGTGHDSAELDPSGIPTAVSTCRNELSSPGNSNNSQPLHRNDDSDDDDDDNDDDGDNMHNSDEEEQEGVPNMLNRSPPPELQDFPEIPNPNVLGIGGFNNVIARGRGHMWGAGVRLGAVEHNPHNIDPVLRAQSPGESAVRRLEMRQHLQRRPETGTSRVIQEDQPILHRDVQRLEDLCINHVGYRLPGHQNPISSLGTLPHAVCDKILMHLMKNKSLSPKAMQAFISCGLRNVKLDCYPLVTNELLIALRLHRHLTHLSLKACPLITDRALEAVGVLKRLKSLNLSQCSQLTDKCFYHIKELPSLATLQMDMTKITDAGVCHFMENAACCPNLAYISFSGTNITDHSLQAMRDLKALKVLVIGNTKISSLEVVHQLPQLEMLNVSHTEICDDSLVALENHPSLASLSLLSTNVTDDGLCHLQGLKLSTVKLPNRLHITDQGINNIQVLPLVALDLSDYIHITDNGVYSIAHMTSSTALTELEELNLDRTLITDDGCTVLSCFRHLRILGLSSTRISNKLLLNGTLNECKTLTQLNLSRTRISDKRLDQLVLPVLSQLNLDWTRVTPSGCLTLLTGCPSLKALRTNNCTPPSQDSEDSDEEQQQQ</sequence>
<dbReference type="SMART" id="SM00166">
    <property type="entry name" value="UBX"/>
    <property type="match status" value="1"/>
</dbReference>
<dbReference type="Pfam" id="PF00789">
    <property type="entry name" value="UBX"/>
    <property type="match status" value="1"/>
</dbReference>
<feature type="region of interest" description="Disordered" evidence="2">
    <location>
        <begin position="240"/>
        <end position="331"/>
    </location>
</feature>
<accession>A0ABN8S420</accession>
<evidence type="ECO:0000256" key="1">
    <source>
        <dbReference type="SAM" id="Coils"/>
    </source>
</evidence>
<gene>
    <name evidence="4" type="ORF">PEVE_00016124</name>
</gene>
<dbReference type="InterPro" id="IPR006553">
    <property type="entry name" value="Leu-rich_rpt_Cys-con_subtyp"/>
</dbReference>
<evidence type="ECO:0000313" key="4">
    <source>
        <dbReference type="EMBL" id="CAH3185471.1"/>
    </source>
</evidence>
<dbReference type="SUPFAM" id="SSF52058">
    <property type="entry name" value="L domain-like"/>
    <property type="match status" value="1"/>
</dbReference>
<name>A0ABN8S420_9CNID</name>
<dbReference type="Gene3D" id="3.10.20.90">
    <property type="entry name" value="Phosphatidylinositol 3-kinase Catalytic Subunit, Chain A, domain 1"/>
    <property type="match status" value="1"/>
</dbReference>
<dbReference type="InterPro" id="IPR001012">
    <property type="entry name" value="UBX_dom"/>
</dbReference>
<dbReference type="PANTHER" id="PTHR13318">
    <property type="entry name" value="PARTNER OF PAIRED, ISOFORM B-RELATED"/>
    <property type="match status" value="1"/>
</dbReference>